<dbReference type="STRING" id="48698.ENSPFOP00000025476"/>
<dbReference type="SUPFAM" id="SSF49854">
    <property type="entry name" value="Spermadhesin, CUB domain"/>
    <property type="match status" value="4"/>
</dbReference>
<dbReference type="CDD" id="cd00041">
    <property type="entry name" value="CUB"/>
    <property type="match status" value="4"/>
</dbReference>
<dbReference type="Pfam" id="PF00431">
    <property type="entry name" value="CUB"/>
    <property type="match status" value="4"/>
</dbReference>
<evidence type="ECO:0000256" key="2">
    <source>
        <dbReference type="ARBA" id="ARBA00023157"/>
    </source>
</evidence>
<comment type="caution">
    <text evidence="3">Lacks conserved residue(s) required for the propagation of feature annotation.</text>
</comment>
<proteinExistence type="predicted"/>
<dbReference type="AlphaFoldDB" id="A0A096M235"/>
<evidence type="ECO:0000256" key="1">
    <source>
        <dbReference type="ARBA" id="ARBA00022737"/>
    </source>
</evidence>
<dbReference type="EMBL" id="AYCK01017631">
    <property type="status" value="NOT_ANNOTATED_CDS"/>
    <property type="molecule type" value="Genomic_DNA"/>
</dbReference>
<keyword evidence="1" id="KW-0677">Repeat</keyword>
<dbReference type="Proteomes" id="UP000028760">
    <property type="component" value="Unassembled WGS sequence"/>
</dbReference>
<dbReference type="SMART" id="SM00042">
    <property type="entry name" value="CUB"/>
    <property type="match status" value="3"/>
</dbReference>
<name>A0A096M235_POEFO</name>
<organism evidence="5 6">
    <name type="scientific">Poecilia formosa</name>
    <name type="common">Amazon molly</name>
    <name type="synonym">Limia formosa</name>
    <dbReference type="NCBI Taxonomy" id="48698"/>
    <lineage>
        <taxon>Eukaryota</taxon>
        <taxon>Metazoa</taxon>
        <taxon>Chordata</taxon>
        <taxon>Craniata</taxon>
        <taxon>Vertebrata</taxon>
        <taxon>Euteleostomi</taxon>
        <taxon>Actinopterygii</taxon>
        <taxon>Neopterygii</taxon>
        <taxon>Teleostei</taxon>
        <taxon>Neoteleostei</taxon>
        <taxon>Acanthomorphata</taxon>
        <taxon>Ovalentaria</taxon>
        <taxon>Atherinomorphae</taxon>
        <taxon>Cyprinodontiformes</taxon>
        <taxon>Poeciliidae</taxon>
        <taxon>Poeciliinae</taxon>
        <taxon>Poecilia</taxon>
    </lineage>
</organism>
<dbReference type="PROSITE" id="PS01180">
    <property type="entry name" value="CUB"/>
    <property type="match status" value="4"/>
</dbReference>
<dbReference type="Gene3D" id="2.60.120.290">
    <property type="entry name" value="Spermadhesin, CUB domain"/>
    <property type="match status" value="4"/>
</dbReference>
<keyword evidence="2" id="KW-1015">Disulfide bond</keyword>
<sequence length="409" mass="45335">MCLYLHQIYDGDNMNFPLVGTYCGSSIPAYFLSSGNFLTIRFVSDSSVQKQGFNATYRAVPLLCGGTLNATTAKQTLTSPSFPNAYPPYTYCRWIIDSPPLETIKVSVQTFVLDPSQSCSTNYLEINDWPLGDYGQSHKFCASDDHPPDFYSNSRTVLVYFKSDAFLAGNGLSFSYEIANCSRLHEQEYGYLKSPGWPEIYPHNMDCVIILKAPQNSSISFFFNNFDVESQSSCNFDYLEIRNGSTADSQLIGKFCGQTLPNPIFPQSNQLYLRFKSDFSTARDGFDATWTSSPHGCGGILYGDHGSFSSPNYPGSYPNNTYCEWSIKAPRGHVVTITFAQFSIDDPGNCQNNFLKLYDGPDTSSAPVGPYCGVETNIAPFSASSNHVYIVFQGQVSTLPSGFRLTWSS</sequence>
<evidence type="ECO:0000313" key="5">
    <source>
        <dbReference type="Ensembl" id="ENSPFOP00000025476.1"/>
    </source>
</evidence>
<keyword evidence="6" id="KW-1185">Reference proteome</keyword>
<dbReference type="PANTHER" id="PTHR24251">
    <property type="entry name" value="OVOCHYMASE-RELATED"/>
    <property type="match status" value="1"/>
</dbReference>
<evidence type="ECO:0000259" key="4">
    <source>
        <dbReference type="PROSITE" id="PS01180"/>
    </source>
</evidence>
<dbReference type="eggNOG" id="KOG4292">
    <property type="taxonomic scope" value="Eukaryota"/>
</dbReference>
<evidence type="ECO:0000256" key="3">
    <source>
        <dbReference type="PROSITE-ProRule" id="PRU00059"/>
    </source>
</evidence>
<protein>
    <recommendedName>
        <fullName evidence="4">CUB domain-containing protein</fullName>
    </recommendedName>
</protein>
<dbReference type="FunFam" id="2.60.120.290:FF:000013">
    <property type="entry name" value="Membrane frizzled-related protein"/>
    <property type="match status" value="2"/>
</dbReference>
<dbReference type="OMA" id="NSDCHWL"/>
<reference evidence="6" key="1">
    <citation type="submission" date="2013-10" db="EMBL/GenBank/DDBJ databases">
        <authorList>
            <person name="Schartl M."/>
            <person name="Warren W."/>
        </authorList>
    </citation>
    <scope>NUCLEOTIDE SEQUENCE [LARGE SCALE GENOMIC DNA]</scope>
    <source>
        <strain evidence="6">female</strain>
    </source>
</reference>
<feature type="domain" description="CUB" evidence="4">
    <location>
        <begin position="297"/>
        <end position="409"/>
    </location>
</feature>
<dbReference type="InterPro" id="IPR035914">
    <property type="entry name" value="Sperma_CUB_dom_sf"/>
</dbReference>
<feature type="domain" description="CUB" evidence="4">
    <location>
        <begin position="1"/>
        <end position="60"/>
    </location>
</feature>
<feature type="domain" description="CUB" evidence="4">
    <location>
        <begin position="64"/>
        <end position="179"/>
    </location>
</feature>
<dbReference type="InterPro" id="IPR000859">
    <property type="entry name" value="CUB_dom"/>
</dbReference>
<dbReference type="PANTHER" id="PTHR24251:SF45">
    <property type="entry name" value="METALLOENDOPEPTIDASE"/>
    <property type="match status" value="1"/>
</dbReference>
<dbReference type="GeneTree" id="ENSGT00940000155299"/>
<reference evidence="5" key="2">
    <citation type="submission" date="2025-08" db="UniProtKB">
        <authorList>
            <consortium name="Ensembl"/>
        </authorList>
    </citation>
    <scope>IDENTIFICATION</scope>
</reference>
<dbReference type="Ensembl" id="ENSPFOT00000029358.1">
    <property type="protein sequence ID" value="ENSPFOP00000025476.1"/>
    <property type="gene ID" value="ENSPFOG00000024093.1"/>
</dbReference>
<feature type="domain" description="CUB" evidence="4">
    <location>
        <begin position="181"/>
        <end position="293"/>
    </location>
</feature>
<accession>A0A096M235</accession>
<evidence type="ECO:0000313" key="6">
    <source>
        <dbReference type="Proteomes" id="UP000028760"/>
    </source>
</evidence>
<reference evidence="5" key="3">
    <citation type="submission" date="2025-09" db="UniProtKB">
        <authorList>
            <consortium name="Ensembl"/>
        </authorList>
    </citation>
    <scope>IDENTIFICATION</scope>
</reference>